<evidence type="ECO:0000313" key="2">
    <source>
        <dbReference type="Proteomes" id="UP000238479"/>
    </source>
</evidence>
<dbReference type="AlphaFoldDB" id="A0A2P6QQR9"/>
<dbReference type="PANTHER" id="PTHR47042">
    <property type="entry name" value="C2 DOMAIN-CONTAINING PROTEIN-LIKE"/>
    <property type="match status" value="1"/>
</dbReference>
<keyword evidence="2" id="KW-1185">Reference proteome</keyword>
<dbReference type="EMBL" id="PDCK01000042">
    <property type="protein sequence ID" value="PRQ36523.1"/>
    <property type="molecule type" value="Genomic_DNA"/>
</dbReference>
<evidence type="ECO:0000313" key="1">
    <source>
        <dbReference type="EMBL" id="PRQ36523.1"/>
    </source>
</evidence>
<protein>
    <submittedName>
        <fullName evidence="1">Uncharacterized protein</fullName>
    </submittedName>
</protein>
<reference evidence="1 2" key="1">
    <citation type="journal article" date="2018" name="Nat. Genet.">
        <title>The Rosa genome provides new insights in the design of modern roses.</title>
        <authorList>
            <person name="Bendahmane M."/>
        </authorList>
    </citation>
    <scope>NUCLEOTIDE SEQUENCE [LARGE SCALE GENOMIC DNA]</scope>
    <source>
        <strain evidence="2">cv. Old Blush</strain>
    </source>
</reference>
<gene>
    <name evidence="1" type="ORF">RchiOBHm_Chr4g0392471</name>
</gene>
<accession>A0A2P6QQR9</accession>
<comment type="caution">
    <text evidence="1">The sequence shown here is derived from an EMBL/GenBank/DDBJ whole genome shotgun (WGS) entry which is preliminary data.</text>
</comment>
<name>A0A2P6QQR9_ROSCH</name>
<proteinExistence type="predicted"/>
<dbReference type="Proteomes" id="UP000238479">
    <property type="component" value="Chromosome 4"/>
</dbReference>
<organism evidence="1 2">
    <name type="scientific">Rosa chinensis</name>
    <name type="common">China rose</name>
    <dbReference type="NCBI Taxonomy" id="74649"/>
    <lineage>
        <taxon>Eukaryota</taxon>
        <taxon>Viridiplantae</taxon>
        <taxon>Streptophyta</taxon>
        <taxon>Embryophyta</taxon>
        <taxon>Tracheophyta</taxon>
        <taxon>Spermatophyta</taxon>
        <taxon>Magnoliopsida</taxon>
        <taxon>eudicotyledons</taxon>
        <taxon>Gunneridae</taxon>
        <taxon>Pentapetalae</taxon>
        <taxon>rosids</taxon>
        <taxon>fabids</taxon>
        <taxon>Rosales</taxon>
        <taxon>Rosaceae</taxon>
        <taxon>Rosoideae</taxon>
        <taxon>Rosoideae incertae sedis</taxon>
        <taxon>Rosa</taxon>
    </lineage>
</organism>
<dbReference type="InterPro" id="IPR052847">
    <property type="entry name" value="Ext_Synaptotagmin/KAHRP-like"/>
</dbReference>
<dbReference type="PANTHER" id="PTHR47042:SF4">
    <property type="entry name" value="OS02G0313700 PROTEIN"/>
    <property type="match status" value="1"/>
</dbReference>
<dbReference type="STRING" id="74649.A0A2P6QQR9"/>
<dbReference type="Gramene" id="PRQ36523">
    <property type="protein sequence ID" value="PRQ36523"/>
    <property type="gene ID" value="RchiOBHm_Chr4g0392471"/>
</dbReference>
<sequence>MLMSLAQSLQVSKWVYSKGVVQHLYFGRNPPMFTEMRLLRQSTGDDHLGCSLGIGKDSFALCFRFSYGFVVGDERREKQLLPCKSEGSGCDRKG</sequence>